<dbReference type="PANTHER" id="PTHR30006">
    <property type="entry name" value="THIAMINE-BINDING PERIPLASMIC PROTEIN-RELATED"/>
    <property type="match status" value="1"/>
</dbReference>
<dbReference type="CDD" id="cd13542">
    <property type="entry name" value="PBP2_FutA1_ilke"/>
    <property type="match status" value="1"/>
</dbReference>
<feature type="chain" id="PRO_5045733293" evidence="3">
    <location>
        <begin position="25"/>
        <end position="340"/>
    </location>
</feature>
<comment type="similarity">
    <text evidence="1">Belongs to the bacterial solute-binding protein 1 family.</text>
</comment>
<protein>
    <submittedName>
        <fullName evidence="4">Fe(3+) ABC transporter substrate-binding protein</fullName>
    </submittedName>
</protein>
<evidence type="ECO:0000256" key="3">
    <source>
        <dbReference type="SAM" id="SignalP"/>
    </source>
</evidence>
<evidence type="ECO:0000256" key="2">
    <source>
        <dbReference type="ARBA" id="ARBA00022729"/>
    </source>
</evidence>
<evidence type="ECO:0000313" key="5">
    <source>
        <dbReference type="Proteomes" id="UP001597380"/>
    </source>
</evidence>
<dbReference type="EMBL" id="JBHUHT010000016">
    <property type="protein sequence ID" value="MFD2097088.1"/>
    <property type="molecule type" value="Genomic_DNA"/>
</dbReference>
<keyword evidence="5" id="KW-1185">Reference proteome</keyword>
<dbReference type="PANTHER" id="PTHR30006:SF15">
    <property type="entry name" value="IRON-UTILIZATION PERIPLASMIC PROTEIN"/>
    <property type="match status" value="1"/>
</dbReference>
<dbReference type="Gene3D" id="3.40.190.10">
    <property type="entry name" value="Periplasmic binding protein-like II"/>
    <property type="match status" value="2"/>
</dbReference>
<gene>
    <name evidence="4" type="ORF">ACFSJ3_13920</name>
</gene>
<evidence type="ECO:0000256" key="1">
    <source>
        <dbReference type="ARBA" id="ARBA00008520"/>
    </source>
</evidence>
<comment type="caution">
    <text evidence="4">The sequence shown here is derived from an EMBL/GenBank/DDBJ whole genome shotgun (WGS) entry which is preliminary data.</text>
</comment>
<dbReference type="Proteomes" id="UP001597380">
    <property type="component" value="Unassembled WGS sequence"/>
</dbReference>
<sequence length="340" mass="36620">MKKLLFSAVAGVLALVMAPAQAFAAEVNVYSSRKEALIKPLLDKFTEQTGIKVNLVTGKDDALITRLQKEGARSPADLLITADAGRLYRAKAAGLLQPMQSAVYQDKVPANMRDAEGEWVALTMRARPIFYVKGKVKPEELSTYEALTDRKWAGRICIRSSSNIYNQSLIASMIVAEGQEKTEAFAKGIVANMARPPAGGDTDQLKAAAAGVCDIAIANTYYFGRLASSSDAAKNAVADKLGVFWPNQQDRGTHVNASGIGVTKSAKNGDAANQLIAFMLTGESQSWYAQVNNEYPIVPGVPASDVLNSWGEFKADAINLSLLGENNRLAVETMDRANWK</sequence>
<accession>A0ABW4XRI1</accession>
<reference evidence="5" key="1">
    <citation type="journal article" date="2019" name="Int. J. Syst. Evol. Microbiol.">
        <title>The Global Catalogue of Microorganisms (GCM) 10K type strain sequencing project: providing services to taxonomists for standard genome sequencing and annotation.</title>
        <authorList>
            <consortium name="The Broad Institute Genomics Platform"/>
            <consortium name="The Broad Institute Genome Sequencing Center for Infectious Disease"/>
            <person name="Wu L."/>
            <person name="Ma J."/>
        </authorList>
    </citation>
    <scope>NUCLEOTIDE SEQUENCE [LARGE SCALE GENOMIC DNA]</scope>
    <source>
        <strain evidence="5">CGMCC 1.10992</strain>
    </source>
</reference>
<dbReference type="PIRSF" id="PIRSF002825">
    <property type="entry name" value="CfbpA"/>
    <property type="match status" value="1"/>
</dbReference>
<dbReference type="Pfam" id="PF13416">
    <property type="entry name" value="SBP_bac_8"/>
    <property type="match status" value="1"/>
</dbReference>
<organism evidence="4 5">
    <name type="scientific">Corallincola platygyrae</name>
    <dbReference type="NCBI Taxonomy" id="1193278"/>
    <lineage>
        <taxon>Bacteria</taxon>
        <taxon>Pseudomonadati</taxon>
        <taxon>Pseudomonadota</taxon>
        <taxon>Gammaproteobacteria</taxon>
        <taxon>Alteromonadales</taxon>
        <taxon>Psychromonadaceae</taxon>
        <taxon>Corallincola</taxon>
    </lineage>
</organism>
<dbReference type="InterPro" id="IPR026045">
    <property type="entry name" value="Ferric-bd"/>
</dbReference>
<dbReference type="SUPFAM" id="SSF53850">
    <property type="entry name" value="Periplasmic binding protein-like II"/>
    <property type="match status" value="1"/>
</dbReference>
<proteinExistence type="inferred from homology"/>
<feature type="signal peptide" evidence="3">
    <location>
        <begin position="1"/>
        <end position="24"/>
    </location>
</feature>
<dbReference type="InterPro" id="IPR006059">
    <property type="entry name" value="SBP"/>
</dbReference>
<name>A0ABW4XRI1_9GAMM</name>
<evidence type="ECO:0000313" key="4">
    <source>
        <dbReference type="EMBL" id="MFD2097088.1"/>
    </source>
</evidence>
<keyword evidence="2 3" id="KW-0732">Signal</keyword>
<dbReference type="RefSeq" id="WP_345339987.1">
    <property type="nucleotide sequence ID" value="NZ_BAABLI010000012.1"/>
</dbReference>